<dbReference type="EMBL" id="KN827969">
    <property type="protein sequence ID" value="KIK75628.1"/>
    <property type="molecule type" value="Genomic_DNA"/>
</dbReference>
<name>A0A0D0CK86_9AGAM</name>
<dbReference type="Proteomes" id="UP000054538">
    <property type="component" value="Unassembled WGS sequence"/>
</dbReference>
<reference evidence="2" key="2">
    <citation type="submission" date="2015-01" db="EMBL/GenBank/DDBJ databases">
        <title>Evolutionary Origins and Diversification of the Mycorrhizal Mutualists.</title>
        <authorList>
            <consortium name="DOE Joint Genome Institute"/>
            <consortium name="Mycorrhizal Genomics Consortium"/>
            <person name="Kohler A."/>
            <person name="Kuo A."/>
            <person name="Nagy L.G."/>
            <person name="Floudas D."/>
            <person name="Copeland A."/>
            <person name="Barry K.W."/>
            <person name="Cichocki N."/>
            <person name="Veneault-Fourrey C."/>
            <person name="LaButti K."/>
            <person name="Lindquist E.A."/>
            <person name="Lipzen A."/>
            <person name="Lundell T."/>
            <person name="Morin E."/>
            <person name="Murat C."/>
            <person name="Riley R."/>
            <person name="Ohm R."/>
            <person name="Sun H."/>
            <person name="Tunlid A."/>
            <person name="Henrissat B."/>
            <person name="Grigoriev I.V."/>
            <person name="Hibbett D.S."/>
            <person name="Martin F."/>
        </authorList>
    </citation>
    <scope>NUCLEOTIDE SEQUENCE [LARGE SCALE GENOMIC DNA]</scope>
    <source>
        <strain evidence="2">Ve08.2h10</strain>
    </source>
</reference>
<protein>
    <submittedName>
        <fullName evidence="1">Unplaced genomic scaffold scaffold_3147, whole genome shotgun sequence</fullName>
    </submittedName>
</protein>
<dbReference type="HOGENOM" id="CLU_088458_1_0_1"/>
<organism evidence="1 2">
    <name type="scientific">Paxillus rubicundulus Ve08.2h10</name>
    <dbReference type="NCBI Taxonomy" id="930991"/>
    <lineage>
        <taxon>Eukaryota</taxon>
        <taxon>Fungi</taxon>
        <taxon>Dikarya</taxon>
        <taxon>Basidiomycota</taxon>
        <taxon>Agaricomycotina</taxon>
        <taxon>Agaricomycetes</taxon>
        <taxon>Agaricomycetidae</taxon>
        <taxon>Boletales</taxon>
        <taxon>Paxilineae</taxon>
        <taxon>Paxillaceae</taxon>
        <taxon>Paxillus</taxon>
    </lineage>
</organism>
<dbReference type="InParanoid" id="A0A0D0CK86"/>
<dbReference type="OrthoDB" id="3048787at2759"/>
<gene>
    <name evidence="1" type="ORF">PAXRUDRAFT_18825</name>
</gene>
<accession>A0A0D0CK86</accession>
<reference evidence="1 2" key="1">
    <citation type="submission" date="2014-04" db="EMBL/GenBank/DDBJ databases">
        <authorList>
            <consortium name="DOE Joint Genome Institute"/>
            <person name="Kuo A."/>
            <person name="Kohler A."/>
            <person name="Jargeat P."/>
            <person name="Nagy L.G."/>
            <person name="Floudas D."/>
            <person name="Copeland A."/>
            <person name="Barry K.W."/>
            <person name="Cichocki N."/>
            <person name="Veneault-Fourrey C."/>
            <person name="LaButti K."/>
            <person name="Lindquist E.A."/>
            <person name="Lipzen A."/>
            <person name="Lundell T."/>
            <person name="Morin E."/>
            <person name="Murat C."/>
            <person name="Sun H."/>
            <person name="Tunlid A."/>
            <person name="Henrissat B."/>
            <person name="Grigoriev I.V."/>
            <person name="Hibbett D.S."/>
            <person name="Martin F."/>
            <person name="Nordberg H.P."/>
            <person name="Cantor M.N."/>
            <person name="Hua S.X."/>
        </authorList>
    </citation>
    <scope>NUCLEOTIDE SEQUENCE [LARGE SCALE GENOMIC DNA]</scope>
    <source>
        <strain evidence="1 2">Ve08.2h10</strain>
    </source>
</reference>
<dbReference type="AlphaFoldDB" id="A0A0D0CK86"/>
<evidence type="ECO:0000313" key="1">
    <source>
        <dbReference type="EMBL" id="KIK75628.1"/>
    </source>
</evidence>
<keyword evidence="2" id="KW-1185">Reference proteome</keyword>
<sequence>MDLPSSSQSTTPHADPLAWKIIYEFTTTDLSLPNTEIRLKAHLGNCFIDADWQLALRAVMDAESDSEAALKAIQPLEHAAMQQPGLKIQNLHCPKELPQLKSTKNELMQSVNVLKSHNHIFDTPPTLDELLDPPEEAEIRKMDLFTIGEKGKKEIVEMVEHETAVARGEVIKIDLDEDEDLVGLCITRIQAMTLCEQLGRAVLEYEDHSSIFVMKI</sequence>
<proteinExistence type="predicted"/>
<evidence type="ECO:0000313" key="2">
    <source>
        <dbReference type="Proteomes" id="UP000054538"/>
    </source>
</evidence>